<evidence type="ECO:0000259" key="5">
    <source>
        <dbReference type="Pfam" id="PF13579"/>
    </source>
</evidence>
<keyword evidence="7" id="KW-1185">Reference proteome</keyword>
<dbReference type="Pfam" id="PF00534">
    <property type="entry name" value="Glycos_transf_1"/>
    <property type="match status" value="1"/>
</dbReference>
<name>A0ABY5PE49_9ACTN</name>
<protein>
    <submittedName>
        <fullName evidence="6">Glycosyltransferase</fullName>
        <ecNumber evidence="6">2.4.-.-</ecNumber>
    </submittedName>
</protein>
<dbReference type="Pfam" id="PF13579">
    <property type="entry name" value="Glyco_trans_4_4"/>
    <property type="match status" value="1"/>
</dbReference>
<evidence type="ECO:0000313" key="6">
    <source>
        <dbReference type="EMBL" id="UUY02897.1"/>
    </source>
</evidence>
<dbReference type="SUPFAM" id="SSF53756">
    <property type="entry name" value="UDP-Glycosyltransferase/glycogen phosphorylase"/>
    <property type="match status" value="1"/>
</dbReference>
<feature type="transmembrane region" description="Helical" evidence="3">
    <location>
        <begin position="102"/>
        <end position="124"/>
    </location>
</feature>
<feature type="transmembrane region" description="Helical" evidence="3">
    <location>
        <begin position="71"/>
        <end position="90"/>
    </location>
</feature>
<dbReference type="PANTHER" id="PTHR45947">
    <property type="entry name" value="SULFOQUINOVOSYL TRANSFERASE SQD2"/>
    <property type="match status" value="1"/>
</dbReference>
<dbReference type="RefSeq" id="WP_353863419.1">
    <property type="nucleotide sequence ID" value="NZ_CP088295.1"/>
</dbReference>
<keyword evidence="3" id="KW-0812">Transmembrane</keyword>
<dbReference type="InterPro" id="IPR050194">
    <property type="entry name" value="Glycosyltransferase_grp1"/>
</dbReference>
<dbReference type="Proteomes" id="UP001058860">
    <property type="component" value="Chromosome"/>
</dbReference>
<proteinExistence type="predicted"/>
<dbReference type="GO" id="GO:0016757">
    <property type="term" value="F:glycosyltransferase activity"/>
    <property type="evidence" value="ECO:0007669"/>
    <property type="project" value="UniProtKB-KW"/>
</dbReference>
<evidence type="ECO:0000256" key="1">
    <source>
        <dbReference type="ARBA" id="ARBA00022676"/>
    </source>
</evidence>
<organism evidence="6 7">
    <name type="scientific">Svornostia abyssi</name>
    <dbReference type="NCBI Taxonomy" id="2898438"/>
    <lineage>
        <taxon>Bacteria</taxon>
        <taxon>Bacillati</taxon>
        <taxon>Actinomycetota</taxon>
        <taxon>Thermoleophilia</taxon>
        <taxon>Solirubrobacterales</taxon>
        <taxon>Baekduiaceae</taxon>
        <taxon>Svornostia</taxon>
    </lineage>
</organism>
<accession>A0ABY5PE49</accession>
<sequence length="403" mass="43499">MRILRIIPTIDPEVGGPSNSAVNQAIAEANAGVSTTFVFTGDEASARSTSRSRRRLEDSGVRTLMFPRPRWLSTQAGLWGVSLPLVAWLVRNVRRYDVVHVHYVWTLTTLVGAALGSVTGRPVVLTAHESLTRYDIDTASGSVIKRRLKLALRRVLMRRVDVVVCASPLEQRDSLQAGERGVVIYHPVVEHPREDPQPEPGQPPFVVGYLGRLHPKKNVDKALEAVAALPDARFVVCGDGDARYRQQLVSLADDLHVSDRTEWRGHVDAEGRQALFAECHVTVMPSSYECFGMAGAEALAAGVPVVLTSSTGIASIVADDDSGCVVPRPEASVLATALRSLQDSSPADRASMRRRAITGATKSLSFDAYGAAVHTLYLELCTGASVSHDPAQETPIERLTAAS</sequence>
<reference evidence="7" key="1">
    <citation type="submission" date="2021-11" db="EMBL/GenBank/DDBJ databases">
        <title>Cultivation dependent microbiological survey of springs from the worlds oldest radium mine currently devoted to the extraction of radon-saturated water.</title>
        <authorList>
            <person name="Kapinusova G."/>
            <person name="Smrhova T."/>
            <person name="Strejcek M."/>
            <person name="Suman J."/>
            <person name="Jani K."/>
            <person name="Pajer P."/>
            <person name="Uhlik O."/>
        </authorList>
    </citation>
    <scope>NUCLEOTIDE SEQUENCE [LARGE SCALE GENOMIC DNA]</scope>
    <source>
        <strain evidence="7">J379</strain>
    </source>
</reference>
<keyword evidence="3" id="KW-1133">Transmembrane helix</keyword>
<feature type="domain" description="Glycosyltransferase subfamily 4-like N-terminal" evidence="5">
    <location>
        <begin position="15"/>
        <end position="178"/>
    </location>
</feature>
<keyword evidence="1 6" id="KW-0328">Glycosyltransferase</keyword>
<dbReference type="EMBL" id="CP088295">
    <property type="protein sequence ID" value="UUY02897.1"/>
    <property type="molecule type" value="Genomic_DNA"/>
</dbReference>
<dbReference type="EC" id="2.4.-.-" evidence="6"/>
<feature type="domain" description="Glycosyl transferase family 1" evidence="4">
    <location>
        <begin position="199"/>
        <end position="356"/>
    </location>
</feature>
<dbReference type="InterPro" id="IPR001296">
    <property type="entry name" value="Glyco_trans_1"/>
</dbReference>
<dbReference type="InterPro" id="IPR028098">
    <property type="entry name" value="Glyco_trans_4-like_N"/>
</dbReference>
<keyword evidence="3" id="KW-0472">Membrane</keyword>
<keyword evidence="2 6" id="KW-0808">Transferase</keyword>
<dbReference type="Gene3D" id="3.40.50.2000">
    <property type="entry name" value="Glycogen Phosphorylase B"/>
    <property type="match status" value="2"/>
</dbReference>
<dbReference type="PANTHER" id="PTHR45947:SF3">
    <property type="entry name" value="SULFOQUINOVOSYL TRANSFERASE SQD2"/>
    <property type="match status" value="1"/>
</dbReference>
<evidence type="ECO:0000259" key="4">
    <source>
        <dbReference type="Pfam" id="PF00534"/>
    </source>
</evidence>
<evidence type="ECO:0000256" key="2">
    <source>
        <dbReference type="ARBA" id="ARBA00022679"/>
    </source>
</evidence>
<gene>
    <name evidence="6" type="ORF">LRS13_19755</name>
</gene>
<evidence type="ECO:0000256" key="3">
    <source>
        <dbReference type="SAM" id="Phobius"/>
    </source>
</evidence>
<evidence type="ECO:0000313" key="7">
    <source>
        <dbReference type="Proteomes" id="UP001058860"/>
    </source>
</evidence>